<keyword evidence="1" id="KW-0328">Glycosyltransferase</keyword>
<accession>A0ABU7WPT5</accession>
<comment type="caution">
    <text evidence="3">The sequence shown here is derived from an EMBL/GenBank/DDBJ whole genome shotgun (WGS) entry which is preliminary data.</text>
</comment>
<dbReference type="Proteomes" id="UP001348265">
    <property type="component" value="Unassembled WGS sequence"/>
</dbReference>
<evidence type="ECO:0000256" key="1">
    <source>
        <dbReference type="ARBA" id="ARBA00022676"/>
    </source>
</evidence>
<gene>
    <name evidence="3" type="ORF">RB636_10030</name>
</gene>
<dbReference type="PANTHER" id="PTHR30160">
    <property type="entry name" value="TETRAACYLDISACCHARIDE 4'-KINASE-RELATED"/>
    <property type="match status" value="1"/>
</dbReference>
<proteinExistence type="predicted"/>
<dbReference type="SUPFAM" id="SSF53756">
    <property type="entry name" value="UDP-Glycosyltransferase/glycogen phosphorylase"/>
    <property type="match status" value="1"/>
</dbReference>
<dbReference type="Pfam" id="PF01075">
    <property type="entry name" value="Glyco_transf_9"/>
    <property type="match status" value="1"/>
</dbReference>
<protein>
    <submittedName>
        <fullName evidence="3">Glycosyltransferase family 9 protein</fullName>
    </submittedName>
</protein>
<reference evidence="3 4" key="1">
    <citation type="submission" date="2023-08" db="EMBL/GenBank/DDBJ databases">
        <authorList>
            <person name="Sharma P."/>
            <person name="Verma V."/>
            <person name="Mohan M.K."/>
            <person name="Dubey A.K."/>
        </authorList>
    </citation>
    <scope>NUCLEOTIDE SEQUENCE [LARGE SCALE GENOMIC DNA]</scope>
    <source>
        <strain evidence="3 4">ADP4</strain>
    </source>
</reference>
<evidence type="ECO:0000313" key="4">
    <source>
        <dbReference type="Proteomes" id="UP001348265"/>
    </source>
</evidence>
<dbReference type="RefSeq" id="WP_331786159.1">
    <property type="nucleotide sequence ID" value="NZ_JAVFKM010000004.1"/>
</dbReference>
<organism evidence="3 4">
    <name type="scientific">Streptomyces chrestomyceticus</name>
    <dbReference type="NCBI Taxonomy" id="68185"/>
    <lineage>
        <taxon>Bacteria</taxon>
        <taxon>Bacillati</taxon>
        <taxon>Actinomycetota</taxon>
        <taxon>Actinomycetes</taxon>
        <taxon>Kitasatosporales</taxon>
        <taxon>Streptomycetaceae</taxon>
        <taxon>Streptomyces</taxon>
    </lineage>
</organism>
<dbReference type="InterPro" id="IPR051199">
    <property type="entry name" value="LPS_LOS_Heptosyltrfase"/>
</dbReference>
<dbReference type="Gene3D" id="3.40.50.2000">
    <property type="entry name" value="Glycogen Phosphorylase B"/>
    <property type="match status" value="1"/>
</dbReference>
<dbReference type="InterPro" id="IPR002201">
    <property type="entry name" value="Glyco_trans_9"/>
</dbReference>
<keyword evidence="4" id="KW-1185">Reference proteome</keyword>
<dbReference type="EMBL" id="JAVFKM010000004">
    <property type="protein sequence ID" value="MEF3113534.1"/>
    <property type="molecule type" value="Genomic_DNA"/>
</dbReference>
<evidence type="ECO:0000256" key="2">
    <source>
        <dbReference type="ARBA" id="ARBA00022679"/>
    </source>
</evidence>
<keyword evidence="2" id="KW-0808">Transferase</keyword>
<evidence type="ECO:0000313" key="3">
    <source>
        <dbReference type="EMBL" id="MEF3113534.1"/>
    </source>
</evidence>
<sequence length="341" mass="37846">MILIPVLRELERTRPGARYFCLDNVVFRRRELIDHAGLRGPEGLVPSIWRRFAPEHWSAITEFLRDNAIQVVVNLRDEELETDRRYLDYREWLARSRPEVAFWDLYDAPSRAEQQLPSVEKAVRVLRREGIALGAVDSSWLRGFAPPCGPSEQAEEGSTVGLFVGASQHLKRWPADFWVELAGQLATVRGSVRYQVLAGLGEDERLLAQRVDRDVRALGLTSELVQGEDFLSFTRRLCTLDLLVSNDSAAVHIAAAAAVPTCAIYLASHAGVWGPCGETTLALRGAPGRGCAHMKPAVGSCHFYYTGWCPYPCRRAVTPRQVVDELAGVGLWPGPARTSAS</sequence>
<name>A0ABU7WPT5_9ACTN</name>